<dbReference type="RefSeq" id="WP_152099363.1">
    <property type="nucleotide sequence ID" value="NZ_AP021861.1"/>
</dbReference>
<dbReference type="SUPFAM" id="SSF52283">
    <property type="entry name" value="Formate/glycerate dehydrogenase catalytic domain-like"/>
    <property type="match status" value="1"/>
</dbReference>
<evidence type="ECO:0000259" key="3">
    <source>
        <dbReference type="Pfam" id="PF02826"/>
    </source>
</evidence>
<dbReference type="PANTHER" id="PTHR43333">
    <property type="entry name" value="2-HACID_DH_C DOMAIN-CONTAINING PROTEIN"/>
    <property type="match status" value="1"/>
</dbReference>
<keyword evidence="1 4" id="KW-0560">Oxidoreductase</keyword>
<dbReference type="GO" id="GO:0051287">
    <property type="term" value="F:NAD binding"/>
    <property type="evidence" value="ECO:0007669"/>
    <property type="project" value="InterPro"/>
</dbReference>
<dbReference type="PANTHER" id="PTHR43333:SF1">
    <property type="entry name" value="D-ISOMER SPECIFIC 2-HYDROXYACID DEHYDROGENASE NAD-BINDING DOMAIN-CONTAINING PROTEIN"/>
    <property type="match status" value="1"/>
</dbReference>
<dbReference type="EMBL" id="AP021861">
    <property type="protein sequence ID" value="BBO33626.1"/>
    <property type="molecule type" value="Genomic_DNA"/>
</dbReference>
<evidence type="ECO:0000256" key="1">
    <source>
        <dbReference type="ARBA" id="ARBA00023002"/>
    </source>
</evidence>
<dbReference type="GO" id="GO:0004617">
    <property type="term" value="F:phosphoglycerate dehydrogenase activity"/>
    <property type="evidence" value="ECO:0007669"/>
    <property type="project" value="UniProtKB-EC"/>
</dbReference>
<sequence>MNERLKILVDVPADTAALERLKQRFSVDPVIVDPIAEEEAIWRSPDLIQECRICFCTFPPTNLADMPNLQLVQIASSGYTQLAGIGLVEREVRACNARGVFDTAIAEWNIAMMVAMARRLPEMLANQRQAIWDRSARFQTELRGSTVGLWGYGGIGRQTARLCKALGLRVHVLTRSPVVSRENIYRAADSGDVDGSLPDRVFTMDQWPEFLRDLNFLILCMPLNEQTRGIVQAEHLQTLPRQAYLLNPARGPLVEEHALIAALRERRIAGAALDTHYYYPMPADHPLWGMDNVILTPHISGSSESSYFLERIWDLFSQNVERFLTNKPLLNELTSRQLSGA</sequence>
<dbReference type="AlphaFoldDB" id="A0A5K7XH60"/>
<dbReference type="SUPFAM" id="SSF51735">
    <property type="entry name" value="NAD(P)-binding Rossmann-fold domains"/>
    <property type="match status" value="1"/>
</dbReference>
<dbReference type="Pfam" id="PF02826">
    <property type="entry name" value="2-Hacid_dh_C"/>
    <property type="match status" value="1"/>
</dbReference>
<dbReference type="Gene3D" id="3.40.50.720">
    <property type="entry name" value="NAD(P)-binding Rossmann-like Domain"/>
    <property type="match status" value="2"/>
</dbReference>
<gene>
    <name evidence="4" type="ORF">PLANPX_3238</name>
</gene>
<dbReference type="InterPro" id="IPR036291">
    <property type="entry name" value="NAD(P)-bd_dom_sf"/>
</dbReference>
<dbReference type="KEGG" id="lpav:PLANPX_3238"/>
<proteinExistence type="predicted"/>
<keyword evidence="5" id="KW-1185">Reference proteome</keyword>
<feature type="domain" description="D-isomer specific 2-hydroxyacid dehydrogenase NAD-binding" evidence="3">
    <location>
        <begin position="110"/>
        <end position="300"/>
    </location>
</feature>
<dbReference type="Proteomes" id="UP000326837">
    <property type="component" value="Chromosome"/>
</dbReference>
<dbReference type="CDD" id="cd05300">
    <property type="entry name" value="2-Hacid_dh_1"/>
    <property type="match status" value="1"/>
</dbReference>
<evidence type="ECO:0000313" key="5">
    <source>
        <dbReference type="Proteomes" id="UP000326837"/>
    </source>
</evidence>
<accession>A0A5K7XH60</accession>
<dbReference type="InterPro" id="IPR006140">
    <property type="entry name" value="D-isomer_DH_NAD-bd"/>
</dbReference>
<evidence type="ECO:0000256" key="2">
    <source>
        <dbReference type="ARBA" id="ARBA00023027"/>
    </source>
</evidence>
<reference evidence="5" key="1">
    <citation type="submission" date="2019-10" db="EMBL/GenBank/DDBJ databases">
        <title>Lacipirellula parvula gen. nov., sp. nov., representing a lineage of planctomycetes widespread in freshwater anoxic habitats, and description of the family Lacipirellulaceae.</title>
        <authorList>
            <person name="Dedysh S.N."/>
            <person name="Kulichevskaya I.S."/>
            <person name="Beletsky A.V."/>
            <person name="Rakitin A.L."/>
            <person name="Mardanov A.V."/>
            <person name="Ivanova A.A."/>
            <person name="Saltykova V.X."/>
            <person name="Rijpstra W.I.C."/>
            <person name="Sinninghe Damste J.S."/>
            <person name="Ravin N.V."/>
        </authorList>
    </citation>
    <scope>NUCLEOTIDE SEQUENCE [LARGE SCALE GENOMIC DNA]</scope>
    <source>
        <strain evidence="5">PX69</strain>
    </source>
</reference>
<evidence type="ECO:0000313" key="4">
    <source>
        <dbReference type="EMBL" id="BBO33626.1"/>
    </source>
</evidence>
<name>A0A5K7XH60_9BACT</name>
<organism evidence="4 5">
    <name type="scientific">Lacipirellula parvula</name>
    <dbReference type="NCBI Taxonomy" id="2650471"/>
    <lineage>
        <taxon>Bacteria</taxon>
        <taxon>Pseudomonadati</taxon>
        <taxon>Planctomycetota</taxon>
        <taxon>Planctomycetia</taxon>
        <taxon>Pirellulales</taxon>
        <taxon>Lacipirellulaceae</taxon>
        <taxon>Lacipirellula</taxon>
    </lineage>
</organism>
<keyword evidence="2" id="KW-0520">NAD</keyword>
<dbReference type="EC" id="1.1.1.95" evidence="4"/>
<protein>
    <submittedName>
        <fullName evidence="4">D-3-phosphoglycerate dehydrogenase</fullName>
        <ecNumber evidence="4">1.1.1.95</ecNumber>
    </submittedName>
</protein>